<dbReference type="InterPro" id="IPR057491">
    <property type="entry name" value="DiatomPyrShell"/>
</dbReference>
<reference evidence="2" key="2">
    <citation type="submission" date="2021-04" db="EMBL/GenBank/DDBJ databases">
        <authorList>
            <person name="Podell S."/>
        </authorList>
    </citation>
    <scope>NUCLEOTIDE SEQUENCE</scope>
    <source>
        <strain evidence="2">Hildebrandi</strain>
    </source>
</reference>
<comment type="caution">
    <text evidence="2">The sequence shown here is derived from an EMBL/GenBank/DDBJ whole genome shotgun (WGS) entry which is preliminary data.</text>
</comment>
<dbReference type="Pfam" id="PF25192">
    <property type="entry name" value="DiatomPyrShell"/>
    <property type="match status" value="1"/>
</dbReference>
<keyword evidence="3" id="KW-1185">Reference proteome</keyword>
<evidence type="ECO:0000313" key="3">
    <source>
        <dbReference type="Proteomes" id="UP000693970"/>
    </source>
</evidence>
<dbReference type="EMBL" id="JAGRRH010000003">
    <property type="protein sequence ID" value="KAG7372653.1"/>
    <property type="molecule type" value="Genomic_DNA"/>
</dbReference>
<reference evidence="2" key="1">
    <citation type="journal article" date="2021" name="Sci. Rep.">
        <title>Diploid genomic architecture of Nitzschia inconspicua, an elite biomass production diatom.</title>
        <authorList>
            <person name="Oliver A."/>
            <person name="Podell S."/>
            <person name="Pinowska A."/>
            <person name="Traller J.C."/>
            <person name="Smith S.R."/>
            <person name="McClure R."/>
            <person name="Beliaev A."/>
            <person name="Bohutskyi P."/>
            <person name="Hill E.A."/>
            <person name="Rabines A."/>
            <person name="Zheng H."/>
            <person name="Allen L.Z."/>
            <person name="Kuo A."/>
            <person name="Grigoriev I.V."/>
            <person name="Allen A.E."/>
            <person name="Hazlebeck D."/>
            <person name="Allen E.E."/>
        </authorList>
    </citation>
    <scope>NUCLEOTIDE SEQUENCE</scope>
    <source>
        <strain evidence="2">Hildebrandi</strain>
    </source>
</reference>
<name>A0A9K3M1S3_9STRA</name>
<dbReference type="AlphaFoldDB" id="A0A9K3M1S3"/>
<proteinExistence type="predicted"/>
<protein>
    <submittedName>
        <fullName evidence="2">Uncharacterized protein</fullName>
    </submittedName>
</protein>
<feature type="compositionally biased region" description="Low complexity" evidence="1">
    <location>
        <begin position="103"/>
        <end position="124"/>
    </location>
</feature>
<accession>A0A9K3M1S3</accession>
<sequence length="403" mass="44263">MIVKRLLTAEGTSKKNFSRVLWTALFLVAGCFPTDTMSFTLKPQLIYTPPTTTTHTSTTTSSPLQSSVAVADFVTKTENATDFPVRDFPVAFKKESDPLEIATSPSSSATTTTSSTLSESFGTESDLVTTATTRTYNPLDVWETHTPTWIQGGSIRTWTFATPLISSVQVHLKTEGRPMNANVELWEGPDNTPQKVAVYVEDGKVRPVVCFMNTPLCQNSVSIRNTAQMEYPMQAVLEPSKLPTGDDDIELAVKLDRLASARPRLIQGGAVWTVPIPSNTDSVQLLLETQGRPLNARIELLSGPNNVKQVMEVYCEDGKVRPFYSIIQTPGVGNVIRIVNTATVEFPLTAVVEGWDVRIDEDDERRNAAARSGTVADSQDNNPLLRLGGTQKWDANFYKNSLQ</sequence>
<evidence type="ECO:0000313" key="2">
    <source>
        <dbReference type="EMBL" id="KAG7372653.1"/>
    </source>
</evidence>
<dbReference type="OrthoDB" id="35968at2759"/>
<feature type="region of interest" description="Disordered" evidence="1">
    <location>
        <begin position="99"/>
        <end position="124"/>
    </location>
</feature>
<dbReference type="Proteomes" id="UP000693970">
    <property type="component" value="Unassembled WGS sequence"/>
</dbReference>
<evidence type="ECO:0000256" key="1">
    <source>
        <dbReference type="SAM" id="MobiDB-lite"/>
    </source>
</evidence>
<organism evidence="2 3">
    <name type="scientific">Nitzschia inconspicua</name>
    <dbReference type="NCBI Taxonomy" id="303405"/>
    <lineage>
        <taxon>Eukaryota</taxon>
        <taxon>Sar</taxon>
        <taxon>Stramenopiles</taxon>
        <taxon>Ochrophyta</taxon>
        <taxon>Bacillariophyta</taxon>
        <taxon>Bacillariophyceae</taxon>
        <taxon>Bacillariophycidae</taxon>
        <taxon>Bacillariales</taxon>
        <taxon>Bacillariaceae</taxon>
        <taxon>Nitzschia</taxon>
    </lineage>
</organism>
<gene>
    <name evidence="2" type="ORF">IV203_018796</name>
</gene>
<dbReference type="PROSITE" id="PS51257">
    <property type="entry name" value="PROKAR_LIPOPROTEIN"/>
    <property type="match status" value="1"/>
</dbReference>